<dbReference type="Pfam" id="PF07617">
    <property type="entry name" value="DUF1579"/>
    <property type="match status" value="1"/>
</dbReference>
<evidence type="ECO:0000313" key="2">
    <source>
        <dbReference type="EMBL" id="SEK30766.1"/>
    </source>
</evidence>
<accession>A0A1H7FXJ1</accession>
<gene>
    <name evidence="2" type="ORF">SAMN04515666_101189</name>
</gene>
<organism evidence="2 3">
    <name type="scientific">Bosea lupini</name>
    <dbReference type="NCBI Taxonomy" id="1036779"/>
    <lineage>
        <taxon>Bacteria</taxon>
        <taxon>Pseudomonadati</taxon>
        <taxon>Pseudomonadota</taxon>
        <taxon>Alphaproteobacteria</taxon>
        <taxon>Hyphomicrobiales</taxon>
        <taxon>Boseaceae</taxon>
        <taxon>Bosea</taxon>
    </lineage>
</organism>
<dbReference type="RefSeq" id="WP_199777381.1">
    <property type="nucleotide sequence ID" value="NZ_FOAN01000001.1"/>
</dbReference>
<reference evidence="3" key="1">
    <citation type="submission" date="2016-10" db="EMBL/GenBank/DDBJ databases">
        <authorList>
            <person name="Varghese N."/>
            <person name="Submissions S."/>
        </authorList>
    </citation>
    <scope>NUCLEOTIDE SEQUENCE [LARGE SCALE GENOMIC DNA]</scope>
    <source>
        <strain evidence="3">LMG 26383,CCUG 61248,R- 45681</strain>
    </source>
</reference>
<keyword evidence="3" id="KW-1185">Reference proteome</keyword>
<dbReference type="InterPro" id="IPR011473">
    <property type="entry name" value="DUF1579"/>
</dbReference>
<proteinExistence type="predicted"/>
<sequence length="178" mass="19487">MSNAAELDKPQAGDLSGCMPSKPQAEHDWLLQLIGEWTYESECMMGPDQPPMKSTGTQSYSSIGELWLVGDGTGCMPDGSPAKTRITLGYDPLKERYVGSFIGSMMSGQWVYSGTRSADGTVLTLDTEGPDFTKPGQTAAYQDIVEVKSPDHHILSSRAKGEDGQWVQFMTAHYRRVK</sequence>
<name>A0A1H7FXJ1_9HYPH</name>
<dbReference type="STRING" id="1036779.SAMN04515666_101189"/>
<dbReference type="AlphaFoldDB" id="A0A1H7FXJ1"/>
<evidence type="ECO:0000313" key="3">
    <source>
        <dbReference type="Proteomes" id="UP000199664"/>
    </source>
</evidence>
<evidence type="ECO:0008006" key="4">
    <source>
        <dbReference type="Google" id="ProtNLM"/>
    </source>
</evidence>
<dbReference type="EMBL" id="FOAN01000001">
    <property type="protein sequence ID" value="SEK30766.1"/>
    <property type="molecule type" value="Genomic_DNA"/>
</dbReference>
<evidence type="ECO:0000256" key="1">
    <source>
        <dbReference type="SAM" id="MobiDB-lite"/>
    </source>
</evidence>
<protein>
    <recommendedName>
        <fullName evidence="4">THAP4-like heme-binding beta-barrel domain-containing protein</fullName>
    </recommendedName>
</protein>
<feature type="region of interest" description="Disordered" evidence="1">
    <location>
        <begin position="1"/>
        <end position="20"/>
    </location>
</feature>
<dbReference type="Proteomes" id="UP000199664">
    <property type="component" value="Unassembled WGS sequence"/>
</dbReference>
<feature type="compositionally biased region" description="Basic and acidic residues" evidence="1">
    <location>
        <begin position="1"/>
        <end position="11"/>
    </location>
</feature>